<dbReference type="InterPro" id="IPR019804">
    <property type="entry name" value="Ras_G-nucl-exch_fac_CS"/>
</dbReference>
<dbReference type="Gene3D" id="1.10.10.10">
    <property type="entry name" value="Winged helix-like DNA-binding domain superfamily/Winged helix DNA-binding domain"/>
    <property type="match status" value="1"/>
</dbReference>
<dbReference type="Pfam" id="PF00618">
    <property type="entry name" value="RasGEF_N"/>
    <property type="match status" value="1"/>
</dbReference>
<evidence type="ECO:0000313" key="9">
    <source>
        <dbReference type="Proteomes" id="UP000008068"/>
    </source>
</evidence>
<dbReference type="FunCoup" id="G0MKJ9">
    <property type="interactions" value="963"/>
</dbReference>
<name>G0MKJ9_CAEBE</name>
<dbReference type="HOGENOM" id="CLU_006829_1_0_1"/>
<dbReference type="InterPro" id="IPR029071">
    <property type="entry name" value="Ubiquitin-like_domsf"/>
</dbReference>
<dbReference type="InterPro" id="IPR036964">
    <property type="entry name" value="RASGEF_cat_dom_sf"/>
</dbReference>
<dbReference type="Gene3D" id="1.20.870.10">
    <property type="entry name" value="Son of sevenless (SoS) protein Chain: S domain 1"/>
    <property type="match status" value="1"/>
</dbReference>
<keyword evidence="3" id="KW-0812">Transmembrane</keyword>
<dbReference type="SUPFAM" id="SSF46785">
    <property type="entry name" value="Winged helix' DNA-binding domain"/>
    <property type="match status" value="1"/>
</dbReference>
<dbReference type="Gene3D" id="1.10.840.10">
    <property type="entry name" value="Ras guanine-nucleotide exchange factors catalytic domain"/>
    <property type="match status" value="1"/>
</dbReference>
<dbReference type="OMA" id="CVRLCCV"/>
<dbReference type="EMBL" id="GL379798">
    <property type="protein sequence ID" value="EGT33782.1"/>
    <property type="molecule type" value="Genomic_DNA"/>
</dbReference>
<feature type="domain" description="N-terminal Ras-GEF" evidence="7">
    <location>
        <begin position="680"/>
        <end position="834"/>
    </location>
</feature>
<feature type="domain" description="Cyclic nucleotide-binding" evidence="5">
    <location>
        <begin position="187"/>
        <end position="265"/>
    </location>
</feature>
<dbReference type="GO" id="GO:0005085">
    <property type="term" value="F:guanyl-nucleotide exchange factor activity"/>
    <property type="evidence" value="ECO:0007669"/>
    <property type="project" value="UniProtKB-KW"/>
</dbReference>
<dbReference type="InterPro" id="IPR018490">
    <property type="entry name" value="cNMP-bd_dom_sf"/>
</dbReference>
<feature type="domain" description="Cyclic nucleotide-binding" evidence="5">
    <location>
        <begin position="539"/>
        <end position="639"/>
    </location>
</feature>
<dbReference type="InterPro" id="IPR000595">
    <property type="entry name" value="cNMP-bd_dom"/>
</dbReference>
<dbReference type="PROSITE" id="PS50212">
    <property type="entry name" value="RASGEF_NTER"/>
    <property type="match status" value="1"/>
</dbReference>
<gene>
    <name evidence="8" type="ORF">CAEBREN_07032</name>
</gene>
<dbReference type="SMART" id="SM00100">
    <property type="entry name" value="cNMP"/>
    <property type="match status" value="2"/>
</dbReference>
<dbReference type="PANTHER" id="PTHR23113:SF327">
    <property type="entry name" value="EXCHANGE PROTEIN DIRECTLY ACTIVATED BY CAMP, ISOFORM E"/>
    <property type="match status" value="1"/>
</dbReference>
<dbReference type="InterPro" id="IPR000651">
    <property type="entry name" value="Ras-like_Gua-exchang_fac_N"/>
</dbReference>
<dbReference type="SMART" id="SM00229">
    <property type="entry name" value="RasGEFN"/>
    <property type="match status" value="1"/>
</dbReference>
<dbReference type="InterPro" id="IPR036390">
    <property type="entry name" value="WH_DNA-bd_sf"/>
</dbReference>
<dbReference type="SMART" id="SM00147">
    <property type="entry name" value="RasGEF"/>
    <property type="match status" value="1"/>
</dbReference>
<dbReference type="SMART" id="SM00049">
    <property type="entry name" value="DEP"/>
    <property type="match status" value="1"/>
</dbReference>
<evidence type="ECO:0000313" key="8">
    <source>
        <dbReference type="EMBL" id="EGT33782.1"/>
    </source>
</evidence>
<evidence type="ECO:0000256" key="2">
    <source>
        <dbReference type="PROSITE-ProRule" id="PRU00168"/>
    </source>
</evidence>
<dbReference type="SUPFAM" id="SSF48366">
    <property type="entry name" value="Ras GEF"/>
    <property type="match status" value="1"/>
</dbReference>
<dbReference type="SUPFAM" id="SSF54236">
    <property type="entry name" value="Ubiquitin-like"/>
    <property type="match status" value="1"/>
</dbReference>
<dbReference type="SUPFAM" id="SSF51206">
    <property type="entry name" value="cAMP-binding domain-like"/>
    <property type="match status" value="2"/>
</dbReference>
<evidence type="ECO:0000259" key="4">
    <source>
        <dbReference type="PROSITE" id="PS50009"/>
    </source>
</evidence>
<keyword evidence="3" id="KW-0472">Membrane</keyword>
<dbReference type="Pfam" id="PF00027">
    <property type="entry name" value="cNMP_binding"/>
    <property type="match status" value="2"/>
</dbReference>
<keyword evidence="1 2" id="KW-0344">Guanine-nucleotide releasing factor</keyword>
<feature type="domain" description="Ras-GEF" evidence="4">
    <location>
        <begin position="971"/>
        <end position="1204"/>
    </location>
</feature>
<protein>
    <submittedName>
        <fullName evidence="8">Uncharacterized protein</fullName>
    </submittedName>
</protein>
<accession>G0MKJ9</accession>
<sequence length="1213" mass="139394">MLQFSINLCKITGVAIFVFECSFPISCSCSLLIPKNIPFPPKNKSKCQELYSIVVLLSSALTFFPQFPLRRSRSQRRLRDDIHLFVWPELFSSSSSSIFFFFLCTASAFSCAQSLRASLSLLPQTTFFFFFSFPFYVISFFFSLFLTILHLFIILYLKNIHEEFQMERIVSRVRRLSPLHNFSDALLISLLSESDFQPDNIQQGVVLFEKDEPTEYWYLLLSGEVQLYSKSYIGDFKHLKTLRCGALFGDLSTLTHSCSCLVSRPAQLIRISQNHFLSVYNKHGDHLQPSIIIMHDILTDETPMEQLPMQSSGLFNGQRSNDLIQSEINPHEIVSVSTEGVPTKMILPSIPHKRETPILHRNINNRNEEKSFIEFHKPTGIEKQIVESGLILHRKMLTDNHQVIRDITTQHTRVQNCMIGAEMIDWLLTLFVSTSTTSSSLSRIQMGAIWQVLLNHGLIAHIDGEHQFMDKTNSYYRWVQPYRNRNKVAPTIEEVSKSITLLSSIAPETLFLMIVSKPGFERSPEELEVVYEELTFIKALSHLSTMVKRQLANFVKVEQYVHAGSVVFRQGDIGVYWYIVLKGAVEVNVSGRIVCVLREGDDFGKLALVNDLPRAATIVTYEDDSIFLVVDKHHFNQILHQVEDNTVRLKDYGEDVLVLEKVDIPRGAALENSNSSNFNCGYSVMAGKAEKILEYVLETRIDALSDDITGGHSVDYLEILIELDLFVEDFILTHDAFMPDNTVCNFLKTYYFRTAYRATRDSITDSCTEEVRCKRRVVQFVYVWCSLLRINFFLNPVTNSFVEELFCHVIDDRKRLGGMEEIMTRIAAIRTARENMQLVLARHPAIVLDCGVLSAHTPCPILPSDVCNQIIYLADTTCFVLPIRVDKTAEEICELSRRRMSFSAEPLLLVEVKSNGEKLIFSPNDSAIPTVLSLNSKLYVVNREEIPSLMPMEDQNGPNPSSHSSILHLIDSQELAHQLFLFHLQLLRATDSNELLYQVIGRESFPLSMPFNLDLLVRRFNEIQHWSTTEILLASEENRIEILKKFITIATIAREYRDLLTVFAITLGLSHTSVSRLTLTWSKLPPVTLKTFSELENLLDPTRNHRMYRLMVSKMTSPYIPFVPLILKDLMFIHQGNKSFYNGLVNFEKMHMFAKIFRSFRQCKTQMDDTSDHEFAEPQSLIRNLRVIDNQKKLMQLSYEIEPKTTRRNVVFH</sequence>
<keyword evidence="3" id="KW-1133">Transmembrane helix</keyword>
<dbReference type="PROSITE" id="PS50186">
    <property type="entry name" value="DEP"/>
    <property type="match status" value="1"/>
</dbReference>
<dbReference type="CDD" id="cd00038">
    <property type="entry name" value="CAP_ED"/>
    <property type="match status" value="2"/>
</dbReference>
<dbReference type="CDD" id="cd06224">
    <property type="entry name" value="REM"/>
    <property type="match status" value="1"/>
</dbReference>
<dbReference type="eggNOG" id="KOG2378">
    <property type="taxonomic scope" value="Eukaryota"/>
</dbReference>
<dbReference type="PRINTS" id="PR00103">
    <property type="entry name" value="CAMPKINASE"/>
</dbReference>
<feature type="transmembrane region" description="Helical" evidence="3">
    <location>
        <begin position="50"/>
        <end position="69"/>
    </location>
</feature>
<keyword evidence="9" id="KW-1185">Reference proteome</keyword>
<feature type="transmembrane region" description="Helical" evidence="3">
    <location>
        <begin position="127"/>
        <end position="157"/>
    </location>
</feature>
<dbReference type="InterPro" id="IPR001895">
    <property type="entry name" value="RASGEF_cat_dom"/>
</dbReference>
<dbReference type="PROSITE" id="PS50042">
    <property type="entry name" value="CNMP_BINDING_3"/>
    <property type="match status" value="2"/>
</dbReference>
<dbReference type="Pfam" id="PF00617">
    <property type="entry name" value="RasGEF"/>
    <property type="match status" value="1"/>
</dbReference>
<reference evidence="9" key="1">
    <citation type="submission" date="2011-07" db="EMBL/GenBank/DDBJ databases">
        <authorList>
            <consortium name="Caenorhabditis brenneri Sequencing and Analysis Consortium"/>
            <person name="Wilson R.K."/>
        </authorList>
    </citation>
    <scope>NUCLEOTIDE SEQUENCE [LARGE SCALE GENOMIC DNA]</scope>
    <source>
        <strain evidence="9">PB2801</strain>
    </source>
</reference>
<dbReference type="OrthoDB" id="21144at2759"/>
<evidence type="ECO:0000256" key="1">
    <source>
        <dbReference type="ARBA" id="ARBA00022658"/>
    </source>
</evidence>
<dbReference type="Gene3D" id="3.10.20.90">
    <property type="entry name" value="Phosphatidylinositol 3-kinase Catalytic Subunit, Chain A, domain 1"/>
    <property type="match status" value="1"/>
</dbReference>
<dbReference type="InterPro" id="IPR008937">
    <property type="entry name" value="Ras-like_GEF"/>
</dbReference>
<organism evidence="9">
    <name type="scientific">Caenorhabditis brenneri</name>
    <name type="common">Nematode worm</name>
    <dbReference type="NCBI Taxonomy" id="135651"/>
    <lineage>
        <taxon>Eukaryota</taxon>
        <taxon>Metazoa</taxon>
        <taxon>Ecdysozoa</taxon>
        <taxon>Nematoda</taxon>
        <taxon>Chromadorea</taxon>
        <taxon>Rhabditida</taxon>
        <taxon>Rhabditina</taxon>
        <taxon>Rhabditomorpha</taxon>
        <taxon>Rhabditoidea</taxon>
        <taxon>Rhabditidae</taxon>
        <taxon>Peloderinae</taxon>
        <taxon>Caenorhabditis</taxon>
    </lineage>
</organism>
<feature type="transmembrane region" description="Helical" evidence="3">
    <location>
        <begin position="90"/>
        <end position="115"/>
    </location>
</feature>
<dbReference type="PROSITE" id="PS00720">
    <property type="entry name" value="RASGEF"/>
    <property type="match status" value="1"/>
</dbReference>
<evidence type="ECO:0000259" key="7">
    <source>
        <dbReference type="PROSITE" id="PS50212"/>
    </source>
</evidence>
<dbReference type="GO" id="GO:0005886">
    <property type="term" value="C:plasma membrane"/>
    <property type="evidence" value="ECO:0007669"/>
    <property type="project" value="TreeGrafter"/>
</dbReference>
<evidence type="ECO:0000259" key="5">
    <source>
        <dbReference type="PROSITE" id="PS50042"/>
    </source>
</evidence>
<dbReference type="Pfam" id="PF00610">
    <property type="entry name" value="DEP"/>
    <property type="match status" value="1"/>
</dbReference>
<dbReference type="AlphaFoldDB" id="G0MKJ9"/>
<dbReference type="STRING" id="135651.G0MKJ9"/>
<dbReference type="GO" id="GO:0007265">
    <property type="term" value="P:Ras protein signal transduction"/>
    <property type="evidence" value="ECO:0007669"/>
    <property type="project" value="TreeGrafter"/>
</dbReference>
<dbReference type="PROSITE" id="PS50009">
    <property type="entry name" value="RASGEF_CAT"/>
    <property type="match status" value="1"/>
</dbReference>
<dbReference type="InterPro" id="IPR014710">
    <property type="entry name" value="RmlC-like_jellyroll"/>
</dbReference>
<dbReference type="InterPro" id="IPR000591">
    <property type="entry name" value="DEP_dom"/>
</dbReference>
<dbReference type="InterPro" id="IPR023578">
    <property type="entry name" value="Ras_GEF_dom_sf"/>
</dbReference>
<dbReference type="Proteomes" id="UP000008068">
    <property type="component" value="Unassembled WGS sequence"/>
</dbReference>
<dbReference type="InParanoid" id="G0MKJ9"/>
<dbReference type="PANTHER" id="PTHR23113">
    <property type="entry name" value="GUANINE NUCLEOTIDE EXCHANGE FACTOR"/>
    <property type="match status" value="1"/>
</dbReference>
<proteinExistence type="predicted"/>
<evidence type="ECO:0000259" key="6">
    <source>
        <dbReference type="PROSITE" id="PS50186"/>
    </source>
</evidence>
<evidence type="ECO:0000256" key="3">
    <source>
        <dbReference type="SAM" id="Phobius"/>
    </source>
</evidence>
<dbReference type="InterPro" id="IPR036388">
    <property type="entry name" value="WH-like_DNA-bd_sf"/>
</dbReference>
<dbReference type="Gene3D" id="2.60.120.10">
    <property type="entry name" value="Jelly Rolls"/>
    <property type="match status" value="2"/>
</dbReference>
<feature type="domain" description="DEP" evidence="6">
    <location>
        <begin position="386"/>
        <end position="480"/>
    </location>
</feature>